<evidence type="ECO:0000313" key="8">
    <source>
        <dbReference type="EMBL" id="KXG30742.1"/>
    </source>
</evidence>
<evidence type="ECO:0000256" key="3">
    <source>
        <dbReference type="ARBA" id="ARBA00022490"/>
    </source>
</evidence>
<dbReference type="PANTHER" id="PTHR33059:SF104">
    <property type="entry name" value="OS02G0751300 PROTEIN"/>
    <property type="match status" value="1"/>
</dbReference>
<feature type="zinc finger region" description="FLZ-type" evidence="5">
    <location>
        <begin position="85"/>
        <end position="129"/>
    </location>
</feature>
<dbReference type="OMA" id="HECRERQ"/>
<feature type="compositionally biased region" description="Low complexity" evidence="6">
    <location>
        <begin position="142"/>
        <end position="152"/>
    </location>
</feature>
<protein>
    <recommendedName>
        <fullName evidence="7">FLZ-type domain-containing protein</fullName>
    </recommendedName>
</protein>
<sequence>MEPAERIESGSALGKRPRTKVLPRTASLVTVPSAAKQGRRQERAGAGVPSSSSLPAGGAGIGAGGGGGAVPSFYYGPFTTVETAAFLKACGLCNRRLGPGYDTFIYRGEVAFCSQECREKQIEYDERMEQTCSLTSIKEAPSVAGASGSDQSGSGGETVAAA</sequence>
<dbReference type="AlphaFoldDB" id="A0A194YRC3"/>
<evidence type="ECO:0000313" key="9">
    <source>
        <dbReference type="Proteomes" id="UP000000768"/>
    </source>
</evidence>
<dbReference type="Pfam" id="PF04570">
    <property type="entry name" value="zf-FLZ"/>
    <property type="match status" value="1"/>
</dbReference>
<accession>A0A194YRC3</accession>
<dbReference type="GO" id="GO:0005737">
    <property type="term" value="C:cytoplasm"/>
    <property type="evidence" value="ECO:0007669"/>
    <property type="project" value="UniProtKB-SubCell"/>
</dbReference>
<dbReference type="PROSITE" id="PS51795">
    <property type="entry name" value="ZF_FLZ"/>
    <property type="match status" value="1"/>
</dbReference>
<evidence type="ECO:0000256" key="5">
    <source>
        <dbReference type="PROSITE-ProRule" id="PRU01131"/>
    </source>
</evidence>
<evidence type="ECO:0000256" key="2">
    <source>
        <dbReference type="ARBA" id="ARBA00009374"/>
    </source>
</evidence>
<evidence type="ECO:0000256" key="6">
    <source>
        <dbReference type="SAM" id="MobiDB-lite"/>
    </source>
</evidence>
<reference evidence="9" key="2">
    <citation type="journal article" date="2018" name="Plant J.">
        <title>The Sorghum bicolor reference genome: improved assembly, gene annotations, a transcriptome atlas, and signatures of genome organization.</title>
        <authorList>
            <person name="McCormick R.F."/>
            <person name="Truong S.K."/>
            <person name="Sreedasyam A."/>
            <person name="Jenkins J."/>
            <person name="Shu S."/>
            <person name="Sims D."/>
            <person name="Kennedy M."/>
            <person name="Amirebrahimi M."/>
            <person name="Weers B.D."/>
            <person name="McKinley B."/>
            <person name="Mattison A."/>
            <person name="Morishige D.T."/>
            <person name="Grimwood J."/>
            <person name="Schmutz J."/>
            <person name="Mullet J.E."/>
        </authorList>
    </citation>
    <scope>NUCLEOTIDE SEQUENCE [LARGE SCALE GENOMIC DNA]</scope>
    <source>
        <strain evidence="9">cv. BTx623</strain>
    </source>
</reference>
<name>A0A194YRC3_SORBI</name>
<comment type="subcellular location">
    <subcellularLocation>
        <location evidence="1">Cytoplasm</location>
    </subcellularLocation>
</comment>
<feature type="domain" description="FLZ-type" evidence="7">
    <location>
        <begin position="85"/>
        <end position="129"/>
    </location>
</feature>
<keyword evidence="9" id="KW-1185">Reference proteome</keyword>
<evidence type="ECO:0000259" key="7">
    <source>
        <dbReference type="PROSITE" id="PS51795"/>
    </source>
</evidence>
<evidence type="ECO:0000256" key="4">
    <source>
        <dbReference type="ARBA" id="ARBA00022723"/>
    </source>
</evidence>
<dbReference type="Gramene" id="KXG30742">
    <property type="protein sequence ID" value="KXG30742"/>
    <property type="gene ID" value="SORBI_3004G234300"/>
</dbReference>
<reference evidence="8 9" key="1">
    <citation type="journal article" date="2009" name="Nature">
        <title>The Sorghum bicolor genome and the diversification of grasses.</title>
        <authorList>
            <person name="Paterson A.H."/>
            <person name="Bowers J.E."/>
            <person name="Bruggmann R."/>
            <person name="Dubchak I."/>
            <person name="Grimwood J."/>
            <person name="Gundlach H."/>
            <person name="Haberer G."/>
            <person name="Hellsten U."/>
            <person name="Mitros T."/>
            <person name="Poliakov A."/>
            <person name="Schmutz J."/>
            <person name="Spannagl M."/>
            <person name="Tang H."/>
            <person name="Wang X."/>
            <person name="Wicker T."/>
            <person name="Bharti A.K."/>
            <person name="Chapman J."/>
            <person name="Feltus F.A."/>
            <person name="Gowik U."/>
            <person name="Grigoriev I.V."/>
            <person name="Lyons E."/>
            <person name="Maher C.A."/>
            <person name="Martis M."/>
            <person name="Narechania A."/>
            <person name="Otillar R.P."/>
            <person name="Penning B.W."/>
            <person name="Salamov A.A."/>
            <person name="Wang Y."/>
            <person name="Zhang L."/>
            <person name="Carpita N.C."/>
            <person name="Freeling M."/>
            <person name="Gingle A.R."/>
            <person name="Hash C.T."/>
            <person name="Keller B."/>
            <person name="Klein P."/>
            <person name="Kresovich S."/>
            <person name="McCann M.C."/>
            <person name="Ming R."/>
            <person name="Peterson D.G."/>
            <person name="Mehboob-ur-Rahman"/>
            <person name="Ware D."/>
            <person name="Westhoff P."/>
            <person name="Mayer K.F."/>
            <person name="Messing J."/>
            <person name="Rokhsar D.S."/>
        </authorList>
    </citation>
    <scope>NUCLEOTIDE SEQUENCE [LARGE SCALE GENOMIC DNA]</scope>
    <source>
        <strain evidence="9">cv. BTx623</strain>
    </source>
</reference>
<feature type="region of interest" description="Disordered" evidence="6">
    <location>
        <begin position="1"/>
        <end position="56"/>
    </location>
</feature>
<dbReference type="PANTHER" id="PTHR33059">
    <property type="entry name" value="FCS-LIKE ZINC FINGER 5"/>
    <property type="match status" value="1"/>
</dbReference>
<dbReference type="GO" id="GO:0046872">
    <property type="term" value="F:metal ion binding"/>
    <property type="evidence" value="ECO:0007669"/>
    <property type="project" value="UniProtKB-KW"/>
</dbReference>
<feature type="region of interest" description="Disordered" evidence="6">
    <location>
        <begin position="141"/>
        <end position="162"/>
    </location>
</feature>
<keyword evidence="3" id="KW-0963">Cytoplasm</keyword>
<gene>
    <name evidence="8" type="ORF">SORBI_3004G234300</name>
</gene>
<organism evidence="8 9">
    <name type="scientific">Sorghum bicolor</name>
    <name type="common">Sorghum</name>
    <name type="synonym">Sorghum vulgare</name>
    <dbReference type="NCBI Taxonomy" id="4558"/>
    <lineage>
        <taxon>Eukaryota</taxon>
        <taxon>Viridiplantae</taxon>
        <taxon>Streptophyta</taxon>
        <taxon>Embryophyta</taxon>
        <taxon>Tracheophyta</taxon>
        <taxon>Spermatophyta</taxon>
        <taxon>Magnoliopsida</taxon>
        <taxon>Liliopsida</taxon>
        <taxon>Poales</taxon>
        <taxon>Poaceae</taxon>
        <taxon>PACMAD clade</taxon>
        <taxon>Panicoideae</taxon>
        <taxon>Andropogonodae</taxon>
        <taxon>Andropogoneae</taxon>
        <taxon>Sorghinae</taxon>
        <taxon>Sorghum</taxon>
    </lineage>
</organism>
<dbReference type="InParanoid" id="A0A194YRC3"/>
<dbReference type="OrthoDB" id="1925036at2759"/>
<evidence type="ECO:0000256" key="1">
    <source>
        <dbReference type="ARBA" id="ARBA00004496"/>
    </source>
</evidence>
<dbReference type="InterPro" id="IPR007650">
    <property type="entry name" value="Zf-FLZ_dom"/>
</dbReference>
<keyword evidence="4" id="KW-0479">Metal-binding</keyword>
<dbReference type="EMBL" id="CM000763">
    <property type="protein sequence ID" value="KXG30742.1"/>
    <property type="molecule type" value="Genomic_DNA"/>
</dbReference>
<dbReference type="Proteomes" id="UP000000768">
    <property type="component" value="Chromosome 4"/>
</dbReference>
<feature type="compositionally biased region" description="Low complexity" evidence="6">
    <location>
        <begin position="44"/>
        <end position="56"/>
    </location>
</feature>
<dbReference type="STRING" id="4558.A0A194YRC3"/>
<comment type="similarity">
    <text evidence="2">Belongs to the FLZ family.</text>
</comment>
<proteinExistence type="inferred from homology"/>